<accession>A0A517MX65</accession>
<dbReference type="EMBL" id="CP036263">
    <property type="protein sequence ID" value="QDS99449.1"/>
    <property type="molecule type" value="Genomic_DNA"/>
</dbReference>
<dbReference type="InterPro" id="IPR036397">
    <property type="entry name" value="RNaseH_sf"/>
</dbReference>
<dbReference type="PANTHER" id="PTHR46889:SF7">
    <property type="entry name" value="TRANSPOSASE FOR INSERTION SEQUENCE ELEMENT IS904"/>
    <property type="match status" value="1"/>
</dbReference>
<dbReference type="SUPFAM" id="SSF53098">
    <property type="entry name" value="Ribonuclease H-like"/>
    <property type="match status" value="1"/>
</dbReference>
<evidence type="ECO:0000259" key="1">
    <source>
        <dbReference type="Pfam" id="PF13683"/>
    </source>
</evidence>
<protein>
    <recommendedName>
        <fullName evidence="1">Integrase catalytic domain-containing protein</fullName>
    </recommendedName>
</protein>
<dbReference type="AlphaFoldDB" id="A0A517MX65"/>
<sequence length="73" mass="8655">MRQSMSRAGDCYDNAFMESCFGTLKTELEMATYQSYEEARREIQETINYYNALRRHSSIDYLSPNRFETTCQT</sequence>
<gene>
    <name evidence="2" type="ORF">HG15A2_27720</name>
</gene>
<dbReference type="PANTHER" id="PTHR46889">
    <property type="entry name" value="TRANSPOSASE INSF FOR INSERTION SEQUENCE IS3B-RELATED"/>
    <property type="match status" value="1"/>
</dbReference>
<dbReference type="InterPro" id="IPR050900">
    <property type="entry name" value="Transposase_IS3/IS150/IS904"/>
</dbReference>
<dbReference type="RefSeq" id="WP_391483899.1">
    <property type="nucleotide sequence ID" value="NZ_CP036263.1"/>
</dbReference>
<proteinExistence type="predicted"/>
<dbReference type="InterPro" id="IPR001584">
    <property type="entry name" value="Integrase_cat-core"/>
</dbReference>
<evidence type="ECO:0000313" key="3">
    <source>
        <dbReference type="Proteomes" id="UP000319852"/>
    </source>
</evidence>
<dbReference type="Proteomes" id="UP000319852">
    <property type="component" value="Chromosome"/>
</dbReference>
<dbReference type="Pfam" id="PF13683">
    <property type="entry name" value="rve_3"/>
    <property type="match status" value="1"/>
</dbReference>
<dbReference type="Gene3D" id="3.30.420.10">
    <property type="entry name" value="Ribonuclease H-like superfamily/Ribonuclease H"/>
    <property type="match status" value="1"/>
</dbReference>
<feature type="domain" description="Integrase catalytic" evidence="1">
    <location>
        <begin position="2"/>
        <end position="64"/>
    </location>
</feature>
<name>A0A517MX65_9BACT</name>
<dbReference type="GO" id="GO:0015074">
    <property type="term" value="P:DNA integration"/>
    <property type="evidence" value="ECO:0007669"/>
    <property type="project" value="InterPro"/>
</dbReference>
<dbReference type="GO" id="GO:0003676">
    <property type="term" value="F:nucleic acid binding"/>
    <property type="evidence" value="ECO:0007669"/>
    <property type="project" value="InterPro"/>
</dbReference>
<dbReference type="KEGG" id="amob:HG15A2_27720"/>
<dbReference type="InterPro" id="IPR012337">
    <property type="entry name" value="RNaseH-like_sf"/>
</dbReference>
<reference evidence="2 3" key="1">
    <citation type="submission" date="2019-02" db="EMBL/GenBank/DDBJ databases">
        <title>Deep-cultivation of Planctomycetes and their phenomic and genomic characterization uncovers novel biology.</title>
        <authorList>
            <person name="Wiegand S."/>
            <person name="Jogler M."/>
            <person name="Boedeker C."/>
            <person name="Pinto D."/>
            <person name="Vollmers J."/>
            <person name="Rivas-Marin E."/>
            <person name="Kohn T."/>
            <person name="Peeters S.H."/>
            <person name="Heuer A."/>
            <person name="Rast P."/>
            <person name="Oberbeckmann S."/>
            <person name="Bunk B."/>
            <person name="Jeske O."/>
            <person name="Meyerdierks A."/>
            <person name="Storesund J.E."/>
            <person name="Kallscheuer N."/>
            <person name="Luecker S."/>
            <person name="Lage O.M."/>
            <person name="Pohl T."/>
            <person name="Merkel B.J."/>
            <person name="Hornburger P."/>
            <person name="Mueller R.-W."/>
            <person name="Bruemmer F."/>
            <person name="Labrenz M."/>
            <person name="Spormann A.M."/>
            <person name="Op den Camp H."/>
            <person name="Overmann J."/>
            <person name="Amann R."/>
            <person name="Jetten M.S.M."/>
            <person name="Mascher T."/>
            <person name="Medema M.H."/>
            <person name="Devos D.P."/>
            <person name="Kaster A.-K."/>
            <person name="Ovreas L."/>
            <person name="Rohde M."/>
            <person name="Galperin M.Y."/>
            <person name="Jogler C."/>
        </authorList>
    </citation>
    <scope>NUCLEOTIDE SEQUENCE [LARGE SCALE GENOMIC DNA]</scope>
    <source>
        <strain evidence="2 3">HG15A2</strain>
    </source>
</reference>
<evidence type="ECO:0000313" key="2">
    <source>
        <dbReference type="EMBL" id="QDS99449.1"/>
    </source>
</evidence>
<organism evidence="2 3">
    <name type="scientific">Adhaeretor mobilis</name>
    <dbReference type="NCBI Taxonomy" id="1930276"/>
    <lineage>
        <taxon>Bacteria</taxon>
        <taxon>Pseudomonadati</taxon>
        <taxon>Planctomycetota</taxon>
        <taxon>Planctomycetia</taxon>
        <taxon>Pirellulales</taxon>
        <taxon>Lacipirellulaceae</taxon>
        <taxon>Adhaeretor</taxon>
    </lineage>
</organism>
<keyword evidence="3" id="KW-1185">Reference proteome</keyword>